<accession>A0A183AQL6</accession>
<evidence type="ECO:0000313" key="6">
    <source>
        <dbReference type="WBParaSite" id="ECPE_0000927901-mRNA-1"/>
    </source>
</evidence>
<evidence type="ECO:0000313" key="4">
    <source>
        <dbReference type="EMBL" id="VDP85054.1"/>
    </source>
</evidence>
<evidence type="ECO:0000259" key="2">
    <source>
        <dbReference type="Pfam" id="PF07034"/>
    </source>
</evidence>
<organism evidence="6">
    <name type="scientific">Echinostoma caproni</name>
    <dbReference type="NCBI Taxonomy" id="27848"/>
    <lineage>
        <taxon>Eukaryota</taxon>
        <taxon>Metazoa</taxon>
        <taxon>Spiralia</taxon>
        <taxon>Lophotrochozoa</taxon>
        <taxon>Platyhelminthes</taxon>
        <taxon>Trematoda</taxon>
        <taxon>Digenea</taxon>
        <taxon>Plagiorchiida</taxon>
        <taxon>Echinostomata</taxon>
        <taxon>Echinostomatoidea</taxon>
        <taxon>Echinostomatidae</taxon>
        <taxon>Echinostoma</taxon>
    </lineage>
</organism>
<feature type="compositionally biased region" description="Polar residues" evidence="1">
    <location>
        <begin position="57"/>
        <end position="68"/>
    </location>
</feature>
<gene>
    <name evidence="4" type="ORF">ECPE_LOCUS9251</name>
</gene>
<dbReference type="InterPro" id="IPR045663">
    <property type="entry name" value="ORC3_ins"/>
</dbReference>
<evidence type="ECO:0000313" key="5">
    <source>
        <dbReference type="Proteomes" id="UP000272942"/>
    </source>
</evidence>
<dbReference type="Pfam" id="PF19675">
    <property type="entry name" value="ORC3_ins"/>
    <property type="match status" value="1"/>
</dbReference>
<reference evidence="4 5" key="2">
    <citation type="submission" date="2018-11" db="EMBL/GenBank/DDBJ databases">
        <authorList>
            <consortium name="Pathogen Informatics"/>
        </authorList>
    </citation>
    <scope>NUCLEOTIDE SEQUENCE [LARGE SCALE GENOMIC DNA]</scope>
    <source>
        <strain evidence="4 5">Egypt</strain>
    </source>
</reference>
<feature type="domain" description="Origin recognition complex subunit 3 N-terminal" evidence="2">
    <location>
        <begin position="106"/>
        <end position="247"/>
    </location>
</feature>
<dbReference type="WBParaSite" id="ECPE_0000927901-mRNA-1">
    <property type="protein sequence ID" value="ECPE_0000927901-mRNA-1"/>
    <property type="gene ID" value="ECPE_0000927901"/>
</dbReference>
<feature type="region of interest" description="Disordered" evidence="1">
    <location>
        <begin position="26"/>
        <end position="112"/>
    </location>
</feature>
<dbReference type="GO" id="GO:0003688">
    <property type="term" value="F:DNA replication origin binding"/>
    <property type="evidence" value="ECO:0007669"/>
    <property type="project" value="TreeGrafter"/>
</dbReference>
<dbReference type="AlphaFoldDB" id="A0A183AQL6"/>
<dbReference type="Proteomes" id="UP000272942">
    <property type="component" value="Unassembled WGS sequence"/>
</dbReference>
<dbReference type="Pfam" id="PF07034">
    <property type="entry name" value="ORC3_N"/>
    <property type="match status" value="1"/>
</dbReference>
<feature type="domain" description="Origin recognition complex subunit 3 insertion" evidence="3">
    <location>
        <begin position="330"/>
        <end position="530"/>
    </location>
</feature>
<dbReference type="CDD" id="cd20704">
    <property type="entry name" value="Orc3"/>
    <property type="match status" value="1"/>
</dbReference>
<evidence type="ECO:0000259" key="3">
    <source>
        <dbReference type="Pfam" id="PF19675"/>
    </source>
</evidence>
<dbReference type="GO" id="GO:0005656">
    <property type="term" value="C:nuclear pre-replicative complex"/>
    <property type="evidence" value="ECO:0007669"/>
    <property type="project" value="TreeGrafter"/>
</dbReference>
<dbReference type="PANTHER" id="PTHR12748:SF0">
    <property type="entry name" value="ORIGIN RECOGNITION COMPLEX SUBUNIT 3"/>
    <property type="match status" value="1"/>
</dbReference>
<evidence type="ECO:0000256" key="1">
    <source>
        <dbReference type="SAM" id="MobiDB-lite"/>
    </source>
</evidence>
<dbReference type="OrthoDB" id="10265211at2759"/>
<dbReference type="GO" id="GO:0031261">
    <property type="term" value="C:DNA replication preinitiation complex"/>
    <property type="evidence" value="ECO:0007669"/>
    <property type="project" value="TreeGrafter"/>
</dbReference>
<name>A0A183AQL6_9TREM</name>
<dbReference type="EMBL" id="UZAN01047125">
    <property type="protein sequence ID" value="VDP85054.1"/>
    <property type="molecule type" value="Genomic_DNA"/>
</dbReference>
<dbReference type="GO" id="GO:0006270">
    <property type="term" value="P:DNA replication initiation"/>
    <property type="evidence" value="ECO:0007669"/>
    <property type="project" value="TreeGrafter"/>
</dbReference>
<dbReference type="InterPro" id="IPR045667">
    <property type="entry name" value="ORC3_N"/>
</dbReference>
<sequence>MCSSNKRFYIRSLQFDLDDALHPFVRKESPETEGTGVPIPKTRRSLSQPALRHGNPVDSSSPTKTPPSRQLCGRRLTEHPTSRTPRTPSAPRLRQRESPLKQTNHKNKLSHGKPGPLVIILPQVESIPTAILQEFIELTSIYVSEENKLRPHTLPLILVLGLCTSPEISFESRLSASTLARLRIQQFTVPPPTKFLETVLTELIDFPGFRLTYAIQMFLIDSIFLCLDFSVQNFIRRFKFCMLDFYLHCQHPQLLLTPNLARQYLKSLNPTEVANCASMHYPSMSSTVIDSNDAQSIDTSRSPGTHKISIVNHLTHRLEAHWLLAYLAPRVLRSLVTLIQPLPANPVGRSIVDLYRLWLKDGLFNSSAFGTTMNLFQGLSKPCIVSAVDDALSVIRDCVTLSDSDSPYCWPENIVRDGNHSLMEFGRSLRGWREELHAADLTNKTIGSATQPSAPSPLAISGHRKMSLHGLKQHLQEIASSSPSSSRSSRAIPQTEWDRKRLAFVTWLRTELTQLLPTPTSLPLYEVFYGSVVGAHGIAPLRRRLNPPVQRCLHRTLVNPAEYLHVCFLFAKRDSYMYIFTSAKSTSEDTCETHFPSLV</sequence>
<protein>
    <submittedName>
        <fullName evidence="6">Origin recognition complex subunit 3</fullName>
    </submittedName>
</protein>
<proteinExistence type="predicted"/>
<reference evidence="6" key="1">
    <citation type="submission" date="2016-06" db="UniProtKB">
        <authorList>
            <consortium name="WormBaseParasite"/>
        </authorList>
    </citation>
    <scope>IDENTIFICATION</scope>
</reference>
<keyword evidence="5" id="KW-1185">Reference proteome</keyword>
<dbReference type="GO" id="GO:0005664">
    <property type="term" value="C:nuclear origin of replication recognition complex"/>
    <property type="evidence" value="ECO:0007669"/>
    <property type="project" value="InterPro"/>
</dbReference>
<dbReference type="InterPro" id="IPR020795">
    <property type="entry name" value="ORC3"/>
</dbReference>
<dbReference type="PANTHER" id="PTHR12748">
    <property type="entry name" value="ORIGIN RECOGNITION COMPLEX SUBUNIT 3"/>
    <property type="match status" value="1"/>
</dbReference>
<feature type="compositionally biased region" description="Low complexity" evidence="1">
    <location>
        <begin position="82"/>
        <end position="92"/>
    </location>
</feature>